<dbReference type="EC" id="2.4.1.212" evidence="2"/>
<gene>
    <name evidence="2" type="primary">hyaD_1</name>
    <name evidence="2" type="ORF">ERS852582_00920</name>
</gene>
<dbReference type="Proteomes" id="UP000095649">
    <property type="component" value="Unassembled WGS sequence"/>
</dbReference>
<dbReference type="InterPro" id="IPR001173">
    <property type="entry name" value="Glyco_trans_2-like"/>
</dbReference>
<dbReference type="AlphaFoldDB" id="A0A173SA71"/>
<proteinExistence type="predicted"/>
<protein>
    <submittedName>
        <fullName evidence="2">Hyaluronan synthase</fullName>
        <ecNumber evidence="2">2.4.1.212</ecNumber>
    </submittedName>
</protein>
<dbReference type="GO" id="GO:0050501">
    <property type="term" value="F:hyaluronan synthase activity"/>
    <property type="evidence" value="ECO:0007669"/>
    <property type="project" value="UniProtKB-EC"/>
</dbReference>
<evidence type="ECO:0000313" key="2">
    <source>
        <dbReference type="EMBL" id="CUM87150.1"/>
    </source>
</evidence>
<organism evidence="2 3">
    <name type="scientific">Faecalibacterium prausnitzii</name>
    <dbReference type="NCBI Taxonomy" id="853"/>
    <lineage>
        <taxon>Bacteria</taxon>
        <taxon>Bacillati</taxon>
        <taxon>Bacillota</taxon>
        <taxon>Clostridia</taxon>
        <taxon>Eubacteriales</taxon>
        <taxon>Oscillospiraceae</taxon>
        <taxon>Faecalibacterium</taxon>
    </lineage>
</organism>
<dbReference type="EMBL" id="CYXN01000004">
    <property type="protein sequence ID" value="CUM87150.1"/>
    <property type="molecule type" value="Genomic_DNA"/>
</dbReference>
<evidence type="ECO:0000313" key="3">
    <source>
        <dbReference type="Proteomes" id="UP000095649"/>
    </source>
</evidence>
<dbReference type="Gene3D" id="3.90.550.10">
    <property type="entry name" value="Spore Coat Polysaccharide Biosynthesis Protein SpsA, Chain A"/>
    <property type="match status" value="1"/>
</dbReference>
<keyword evidence="2" id="KW-0328">Glycosyltransferase</keyword>
<dbReference type="CDD" id="cd00761">
    <property type="entry name" value="Glyco_tranf_GTA_type"/>
    <property type="match status" value="1"/>
</dbReference>
<dbReference type="SUPFAM" id="SSF53448">
    <property type="entry name" value="Nucleotide-diphospho-sugar transferases"/>
    <property type="match status" value="1"/>
</dbReference>
<name>A0A173SA71_9FIRM</name>
<sequence length="364" mass="40710">MKQLLKKLTHRKRRTGAAPSALAFPDAAAAENYLKALAPIPTGTIQADNRITPQYDLHIIVPCYNVARTIVRCVDSILSQKTGYTFFVSLVNDGSTDKTPELLERYRADPRVEILTQSNRGLSGARNRALEHIRGKYILFVDSDDTLCKGAVEALLSKAVETNADIVQGSFVNITGHGLVFGRTGYREGSAAETGQTPYGMAWGKVIRSSIFAHLKFPEGYWFEDTIFAFCIAPFRPAHYLIPAYVYNYTRNPLGITLRSRKKAKAVDTVWIMRYLMADLAQKKEVHSAQVQQLLLQHIALAWYRLSHLDETVQQAAFLVMQQMYAAYYAPQDICVQDSRLLALHQALAAKNYGQYLAAAENLA</sequence>
<feature type="domain" description="Glycosyltransferase 2-like" evidence="1">
    <location>
        <begin position="59"/>
        <end position="212"/>
    </location>
</feature>
<reference evidence="2 3" key="1">
    <citation type="submission" date="2015-09" db="EMBL/GenBank/DDBJ databases">
        <authorList>
            <consortium name="Pathogen Informatics"/>
        </authorList>
    </citation>
    <scope>NUCLEOTIDE SEQUENCE [LARGE SCALE GENOMIC DNA]</scope>
    <source>
        <strain evidence="2 3">2789STDY5834970</strain>
    </source>
</reference>
<accession>A0A173SA71</accession>
<dbReference type="OrthoDB" id="9815829at2"/>
<dbReference type="InterPro" id="IPR029044">
    <property type="entry name" value="Nucleotide-diphossugar_trans"/>
</dbReference>
<dbReference type="RefSeq" id="WP_055185532.1">
    <property type="nucleotide sequence ID" value="NZ_CYXN01000004.1"/>
</dbReference>
<dbReference type="PANTHER" id="PTHR22916">
    <property type="entry name" value="GLYCOSYLTRANSFERASE"/>
    <property type="match status" value="1"/>
</dbReference>
<evidence type="ECO:0000259" key="1">
    <source>
        <dbReference type="Pfam" id="PF00535"/>
    </source>
</evidence>
<dbReference type="PANTHER" id="PTHR22916:SF3">
    <property type="entry name" value="UDP-GLCNAC:BETAGAL BETA-1,3-N-ACETYLGLUCOSAMINYLTRANSFERASE-LIKE PROTEIN 1"/>
    <property type="match status" value="1"/>
</dbReference>
<keyword evidence="2" id="KW-0808">Transferase</keyword>
<dbReference type="Pfam" id="PF00535">
    <property type="entry name" value="Glycos_transf_2"/>
    <property type="match status" value="1"/>
</dbReference>